<dbReference type="AlphaFoldDB" id="A0A4Q9LMY1"/>
<evidence type="ECO:0000313" key="3">
    <source>
        <dbReference type="Proteomes" id="UP000291404"/>
    </source>
</evidence>
<reference evidence="2 3" key="1">
    <citation type="submission" date="2017-12" db="EMBL/GenBank/DDBJ databases">
        <authorList>
            <person name="Pombert J.-F."/>
            <person name="Haag K.L."/>
            <person name="Ebert D."/>
        </authorList>
    </citation>
    <scope>NUCLEOTIDE SEQUENCE [LARGE SCALE GENOMIC DNA]</scope>
    <source>
        <strain evidence="2">BE-OM-2</strain>
    </source>
</reference>
<comment type="caution">
    <text evidence="2">The sequence shown here is derived from an EMBL/GenBank/DDBJ whole genome shotgun (WGS) entry which is preliminary data.</text>
</comment>
<dbReference type="VEuPathDB" id="MicrosporidiaDB:CWI36_0004p0020"/>
<dbReference type="VEuPathDB" id="MicrosporidiaDB:CWI36_0005p0020"/>
<protein>
    <submittedName>
        <fullName evidence="2">Uncharacterized protein</fullName>
    </submittedName>
</protein>
<dbReference type="Proteomes" id="UP000291404">
    <property type="component" value="Unassembled WGS sequence"/>
</dbReference>
<accession>A0A4Q9LMY1</accession>
<gene>
    <name evidence="2" type="ORF">CWI36_0004p0020</name>
    <name evidence="1" type="ORF">CWI36_0005p0020</name>
</gene>
<evidence type="ECO:0000313" key="2">
    <source>
        <dbReference type="EMBL" id="TBU09728.1"/>
    </source>
</evidence>
<evidence type="ECO:0000313" key="1">
    <source>
        <dbReference type="EMBL" id="TBU09717.1"/>
    </source>
</evidence>
<keyword evidence="3" id="KW-1185">Reference proteome</keyword>
<sequence>MTDEVKKFLNNTVLEKPNFVSHKGLLDDTVQTAVVKNKIHLRSRGKEYLYLYRAELGRGLYNVDNMGLKSKLKTKYDTHILEDKYSEGYKININQESDLEKDNEGLNLRNK</sequence>
<name>A0A4Q9LMY1_9MICR</name>
<dbReference type="EMBL" id="PITI01000004">
    <property type="protein sequence ID" value="TBU09728.1"/>
    <property type="molecule type" value="Genomic_DNA"/>
</dbReference>
<dbReference type="EMBL" id="PITI01000005">
    <property type="protein sequence ID" value="TBU09717.1"/>
    <property type="molecule type" value="Genomic_DNA"/>
</dbReference>
<proteinExistence type="predicted"/>
<organism evidence="2 3">
    <name type="scientific">Hamiltosporidium magnivora</name>
    <dbReference type="NCBI Taxonomy" id="148818"/>
    <lineage>
        <taxon>Eukaryota</taxon>
        <taxon>Fungi</taxon>
        <taxon>Fungi incertae sedis</taxon>
        <taxon>Microsporidia</taxon>
        <taxon>Dubosqiidae</taxon>
        <taxon>Hamiltosporidium</taxon>
    </lineage>
</organism>